<dbReference type="Pfam" id="PF01778">
    <property type="entry name" value="Ribosomal_L28e"/>
    <property type="match status" value="1"/>
</dbReference>
<dbReference type="InterPro" id="IPR002672">
    <property type="entry name" value="Ribosomal_eL28"/>
</dbReference>
<comment type="similarity">
    <text evidence="1">Belongs to the eukaryotic ribosomal protein eL28 family.</text>
</comment>
<dbReference type="Proteomes" id="UP000664859">
    <property type="component" value="Unassembled WGS sequence"/>
</dbReference>
<evidence type="ECO:0000313" key="6">
    <source>
        <dbReference type="Proteomes" id="UP000664859"/>
    </source>
</evidence>
<dbReference type="AlphaFoldDB" id="A0A836CDH5"/>
<keyword evidence="6" id="KW-1185">Reference proteome</keyword>
<evidence type="ECO:0000256" key="2">
    <source>
        <dbReference type="ARBA" id="ARBA00022980"/>
    </source>
</evidence>
<gene>
    <name evidence="5" type="ORF">JKP88DRAFT_269927</name>
</gene>
<dbReference type="OrthoDB" id="338850at2759"/>
<organism evidence="5 6">
    <name type="scientific">Tribonema minus</name>
    <dbReference type="NCBI Taxonomy" id="303371"/>
    <lineage>
        <taxon>Eukaryota</taxon>
        <taxon>Sar</taxon>
        <taxon>Stramenopiles</taxon>
        <taxon>Ochrophyta</taxon>
        <taxon>PX clade</taxon>
        <taxon>Xanthophyceae</taxon>
        <taxon>Tribonematales</taxon>
        <taxon>Tribonemataceae</taxon>
        <taxon>Tribonema</taxon>
    </lineage>
</organism>
<comment type="caution">
    <text evidence="5">The sequence shown here is derived from an EMBL/GenBank/DDBJ whole genome shotgun (WGS) entry which is preliminary data.</text>
</comment>
<keyword evidence="2 5" id="KW-0689">Ribosomal protein</keyword>
<dbReference type="Gene3D" id="3.30.390.110">
    <property type="match status" value="1"/>
</dbReference>
<evidence type="ECO:0000259" key="4">
    <source>
        <dbReference type="Pfam" id="PF01778"/>
    </source>
</evidence>
<dbReference type="EMBL" id="JAFCMP010000246">
    <property type="protein sequence ID" value="KAG5182455.1"/>
    <property type="molecule type" value="Genomic_DNA"/>
</dbReference>
<reference evidence="5" key="1">
    <citation type="submission" date="2021-02" db="EMBL/GenBank/DDBJ databases">
        <title>First Annotated Genome of the Yellow-green Alga Tribonema minus.</title>
        <authorList>
            <person name="Mahan K.M."/>
        </authorList>
    </citation>
    <scope>NUCLEOTIDE SEQUENCE</scope>
    <source>
        <strain evidence="5">UTEX B ZZ1240</strain>
    </source>
</reference>
<evidence type="ECO:0000313" key="5">
    <source>
        <dbReference type="EMBL" id="KAG5182455.1"/>
    </source>
</evidence>
<proteinExistence type="inferred from homology"/>
<dbReference type="GO" id="GO:0006412">
    <property type="term" value="P:translation"/>
    <property type="evidence" value="ECO:0007669"/>
    <property type="project" value="InterPro"/>
</dbReference>
<accession>A0A836CDH5</accession>
<keyword evidence="3" id="KW-0687">Ribonucleoprotein</keyword>
<dbReference type="PANTHER" id="PTHR10544">
    <property type="entry name" value="60S RIBOSOMAL PROTEIN L28"/>
    <property type="match status" value="1"/>
</dbReference>
<dbReference type="GO" id="GO:0005840">
    <property type="term" value="C:ribosome"/>
    <property type="evidence" value="ECO:0007669"/>
    <property type="project" value="UniProtKB-KW"/>
</dbReference>
<evidence type="ECO:0000256" key="1">
    <source>
        <dbReference type="ARBA" id="ARBA00007926"/>
    </source>
</evidence>
<sequence>MSIIPDSLVWSLVRQNNCFMQKRNGNTRRSGRVVLSGEPMNLKNVHSFKYSGLANSKAVGIAEGADDKGRPCVVLTQKSSKKVNQPAKAVAQTLLKKNNRSSARAVKAITAGTFYREDLTQDALARFCIVNRATRAKRGLAKPMVTKGRRAKKSA</sequence>
<evidence type="ECO:0000256" key="3">
    <source>
        <dbReference type="ARBA" id="ARBA00023274"/>
    </source>
</evidence>
<dbReference type="InterPro" id="IPR029004">
    <property type="entry name" value="Ribosomal_eL28/Mak16"/>
</dbReference>
<protein>
    <submittedName>
        <fullName evidence="5">Putative 60S ribosomal protein L28</fullName>
    </submittedName>
</protein>
<dbReference type="GO" id="GO:1990904">
    <property type="term" value="C:ribonucleoprotein complex"/>
    <property type="evidence" value="ECO:0007669"/>
    <property type="project" value="UniProtKB-KW"/>
</dbReference>
<name>A0A836CDH5_9STRA</name>
<dbReference type="GO" id="GO:0003735">
    <property type="term" value="F:structural constituent of ribosome"/>
    <property type="evidence" value="ECO:0007669"/>
    <property type="project" value="InterPro"/>
</dbReference>
<feature type="domain" description="Ribosomal eL28/Mak16" evidence="4">
    <location>
        <begin position="8"/>
        <end position="130"/>
    </location>
</feature>